<evidence type="ECO:0000256" key="2">
    <source>
        <dbReference type="ARBA" id="ARBA00022741"/>
    </source>
</evidence>
<dbReference type="Proteomes" id="UP000085678">
    <property type="component" value="Unplaced"/>
</dbReference>
<evidence type="ECO:0000256" key="3">
    <source>
        <dbReference type="ARBA" id="ARBA00022840"/>
    </source>
</evidence>
<organism evidence="8 9">
    <name type="scientific">Lingula anatina</name>
    <name type="common">Brachiopod</name>
    <name type="synonym">Lingula unguis</name>
    <dbReference type="NCBI Taxonomy" id="7574"/>
    <lineage>
        <taxon>Eukaryota</taxon>
        <taxon>Metazoa</taxon>
        <taxon>Spiralia</taxon>
        <taxon>Lophotrochozoa</taxon>
        <taxon>Brachiopoda</taxon>
        <taxon>Linguliformea</taxon>
        <taxon>Lingulata</taxon>
        <taxon>Lingulida</taxon>
        <taxon>Linguloidea</taxon>
        <taxon>Lingulidae</taxon>
        <taxon>Lingula</taxon>
    </lineage>
</organism>
<dbReference type="InterPro" id="IPR007860">
    <property type="entry name" value="DNA_mmatch_repair_MutS_con_dom"/>
</dbReference>
<feature type="compositionally biased region" description="Low complexity" evidence="6">
    <location>
        <begin position="62"/>
        <end position="83"/>
    </location>
</feature>
<dbReference type="PANTHER" id="PTHR11361:SF21">
    <property type="entry name" value="MUTS PROTEIN HOMOLOG 4"/>
    <property type="match status" value="1"/>
</dbReference>
<dbReference type="InterPro" id="IPR036678">
    <property type="entry name" value="MutS_con_dom_sf"/>
</dbReference>
<protein>
    <submittedName>
        <fullName evidence="9">MutS protein homolog 4</fullName>
    </submittedName>
</protein>
<comment type="similarity">
    <text evidence="1">Belongs to the DNA mismatch repair MutS family.</text>
</comment>
<dbReference type="GO" id="GO:0007131">
    <property type="term" value="P:reciprocal meiotic recombination"/>
    <property type="evidence" value="ECO:0007669"/>
    <property type="project" value="TreeGrafter"/>
</dbReference>
<dbReference type="InterPro" id="IPR045076">
    <property type="entry name" value="MutS"/>
</dbReference>
<dbReference type="SUPFAM" id="SSF48334">
    <property type="entry name" value="DNA repair protein MutS, domain III"/>
    <property type="match status" value="1"/>
</dbReference>
<dbReference type="PIRSF" id="PIRSF005813">
    <property type="entry name" value="MSH2"/>
    <property type="match status" value="1"/>
</dbReference>
<dbReference type="InterPro" id="IPR007696">
    <property type="entry name" value="DNA_mismatch_repair_MutS_core"/>
</dbReference>
<accession>A0A1S3J8M3</accession>
<dbReference type="Gene3D" id="3.30.420.110">
    <property type="entry name" value="MutS, connector domain"/>
    <property type="match status" value="1"/>
</dbReference>
<dbReference type="GO" id="GO:0005634">
    <property type="term" value="C:nucleus"/>
    <property type="evidence" value="ECO:0007669"/>
    <property type="project" value="TreeGrafter"/>
</dbReference>
<dbReference type="KEGG" id="lak:106170772"/>
<dbReference type="InterPro" id="IPR000432">
    <property type="entry name" value="DNA_mismatch_repair_MutS_C"/>
</dbReference>
<dbReference type="Pfam" id="PF05188">
    <property type="entry name" value="MutS_II"/>
    <property type="match status" value="1"/>
</dbReference>
<dbReference type="SUPFAM" id="SSF53150">
    <property type="entry name" value="DNA repair protein MutS, domain II"/>
    <property type="match status" value="1"/>
</dbReference>
<dbReference type="InterPro" id="IPR007861">
    <property type="entry name" value="DNA_mismatch_repair_MutS_clamp"/>
</dbReference>
<evidence type="ECO:0000256" key="5">
    <source>
        <dbReference type="ARBA" id="ARBA00023254"/>
    </source>
</evidence>
<name>A0A1S3J8M3_LINAN</name>
<dbReference type="Pfam" id="PF05192">
    <property type="entry name" value="MutS_III"/>
    <property type="match status" value="1"/>
</dbReference>
<dbReference type="SMART" id="SM00533">
    <property type="entry name" value="MUTSd"/>
    <property type="match status" value="1"/>
</dbReference>
<dbReference type="AlphaFoldDB" id="A0A1S3J8M3"/>
<keyword evidence="8" id="KW-1185">Reference proteome</keyword>
<dbReference type="InterPro" id="IPR011184">
    <property type="entry name" value="DNA_mismatch_repair_Msh2"/>
</dbReference>
<dbReference type="InterPro" id="IPR027417">
    <property type="entry name" value="P-loop_NTPase"/>
</dbReference>
<evidence type="ECO:0000256" key="1">
    <source>
        <dbReference type="ARBA" id="ARBA00006271"/>
    </source>
</evidence>
<sequence>MSGDQQKQAKYSFDLLETPISSVTSVDPLSSGTARRPSSSSSSFIAPPSNVRIGDGSHTHSVRSSSSTLSRTTRTTQSNQTGSVNTTDHTLSSSTIPRCVTPGSRRVHRTPHGSYSATPRNPNTAYVVALVEGRGLARGEIGMACIDLKSPVLVVSQFSDSQTYIKVMTKLQILQPAEIIMPNTVCESGNMTTLFKQISNTFQNANIATVQRKYFNETKGLQYIKQLSLPECTTVEMELAGKYYCLATTAALLKYVEFIQNVVYAPSSLKVIFKGSEMTTMIDSTTAGSLELLQNLQDPKSEHTLFGMLNFTKTTGGARLLRSNILQPPCDLETITTRLDAVQELTENEELFYNLQSVLSRFMDIDHLLSLCVQLPKQETLKTAENKITNVIYLKHTLELVEPLKEALKDSTNSLFKAYHDTLGDSRFDVIREKVHSVIHEDTRFQKGSLNMRTQKCFAVKPNINGLLDVARRTYTEIVDDISELIKQLSTEHMLPLKTGYSVTRGFYIHMTCGGKDGGPSAAELPGIFIKVNKFKNTISFTTTDLIKMNDRIRESLQEICLISNVVVSELLTDIRSQIGCLYKLTECVASLDLLVSLAHACSLSEYVRPEFTDTLAVKQGRHPILDKISVETPVPNNVYASDESNFLIITGPNMSGKSTYLRQIALLQIMAQIGSWVPADFASFRVCDQIFSRIGSDDDIETNSSTFMLEMREINYIIQNASATSLIIIDELGRGTSADEGIGISQAVCEHLLSLKAFTFFATHFCELTNLGNLYPNVENYHFEVQRLYAAETHHEKLQYTHVLSKGISKEKHYGIELAQVSTLPSSIVEDAKLVAKAIAEQKEQTQGASLEARKHRAVYKLASRLSQAAHNSRLDEHTLRMYLQNLKKQYQEELQEDASDS</sequence>
<dbReference type="OrthoDB" id="276261at2759"/>
<dbReference type="Pfam" id="PF00488">
    <property type="entry name" value="MutS_V"/>
    <property type="match status" value="1"/>
</dbReference>
<keyword evidence="2" id="KW-0547">Nucleotide-binding</keyword>
<dbReference type="GO" id="GO:0140664">
    <property type="term" value="F:ATP-dependent DNA damage sensor activity"/>
    <property type="evidence" value="ECO:0007669"/>
    <property type="project" value="InterPro"/>
</dbReference>
<dbReference type="RefSeq" id="XP_013406219.1">
    <property type="nucleotide sequence ID" value="XM_013550765.2"/>
</dbReference>
<gene>
    <name evidence="9" type="primary">LOC106170772</name>
</gene>
<feature type="compositionally biased region" description="Low complexity" evidence="6">
    <location>
        <begin position="30"/>
        <end position="49"/>
    </location>
</feature>
<feature type="domain" description="DNA mismatch repair proteins mutS family" evidence="7">
    <location>
        <begin position="726"/>
        <end position="742"/>
    </location>
</feature>
<reference evidence="9" key="1">
    <citation type="submission" date="2025-08" db="UniProtKB">
        <authorList>
            <consortium name="RefSeq"/>
        </authorList>
    </citation>
    <scope>IDENTIFICATION</scope>
    <source>
        <tissue evidence="9">Gonads</tissue>
    </source>
</reference>
<dbReference type="FunFam" id="1.10.1420.10:FF:000013">
    <property type="entry name" value="mutS protein homolog 4"/>
    <property type="match status" value="1"/>
</dbReference>
<dbReference type="Pfam" id="PF05190">
    <property type="entry name" value="MutS_IV"/>
    <property type="match status" value="1"/>
</dbReference>
<dbReference type="InterPro" id="IPR036187">
    <property type="entry name" value="DNA_mismatch_repair_MutS_sf"/>
</dbReference>
<dbReference type="PROSITE" id="PS00486">
    <property type="entry name" value="DNA_MISMATCH_REPAIR_2"/>
    <property type="match status" value="1"/>
</dbReference>
<evidence type="ECO:0000313" key="9">
    <source>
        <dbReference type="RefSeq" id="XP_013406219.1"/>
    </source>
</evidence>
<evidence type="ECO:0000256" key="6">
    <source>
        <dbReference type="SAM" id="MobiDB-lite"/>
    </source>
</evidence>
<keyword evidence="3" id="KW-0067">ATP-binding</keyword>
<keyword evidence="5" id="KW-0469">Meiosis</keyword>
<dbReference type="Gene3D" id="1.10.1420.10">
    <property type="match status" value="2"/>
</dbReference>
<dbReference type="SUPFAM" id="SSF52540">
    <property type="entry name" value="P-loop containing nucleoside triphosphate hydrolases"/>
    <property type="match status" value="1"/>
</dbReference>
<feature type="compositionally biased region" description="Polar residues" evidence="6">
    <location>
        <begin position="84"/>
        <end position="96"/>
    </location>
</feature>
<dbReference type="InParanoid" id="A0A1S3J8M3"/>
<dbReference type="STRING" id="7574.A0A1S3J8M3"/>
<evidence type="ECO:0000259" key="7">
    <source>
        <dbReference type="PROSITE" id="PS00486"/>
    </source>
</evidence>
<feature type="region of interest" description="Disordered" evidence="6">
    <location>
        <begin position="22"/>
        <end position="121"/>
    </location>
</feature>
<evidence type="ECO:0000313" key="8">
    <source>
        <dbReference type="Proteomes" id="UP000085678"/>
    </source>
</evidence>
<dbReference type="SMART" id="SM00534">
    <property type="entry name" value="MUTSac"/>
    <property type="match status" value="1"/>
</dbReference>
<dbReference type="GO" id="GO:0006298">
    <property type="term" value="P:mismatch repair"/>
    <property type="evidence" value="ECO:0007669"/>
    <property type="project" value="InterPro"/>
</dbReference>
<dbReference type="PANTHER" id="PTHR11361">
    <property type="entry name" value="DNA MISMATCH REPAIR PROTEIN MUTS FAMILY MEMBER"/>
    <property type="match status" value="1"/>
</dbReference>
<dbReference type="GO" id="GO:0030983">
    <property type="term" value="F:mismatched DNA binding"/>
    <property type="evidence" value="ECO:0007669"/>
    <property type="project" value="InterPro"/>
</dbReference>
<evidence type="ECO:0000256" key="4">
    <source>
        <dbReference type="ARBA" id="ARBA00023125"/>
    </source>
</evidence>
<dbReference type="Gene3D" id="3.40.50.300">
    <property type="entry name" value="P-loop containing nucleotide triphosphate hydrolases"/>
    <property type="match status" value="1"/>
</dbReference>
<proteinExistence type="inferred from homology"/>
<dbReference type="GO" id="GO:0005524">
    <property type="term" value="F:ATP binding"/>
    <property type="evidence" value="ECO:0007669"/>
    <property type="project" value="UniProtKB-KW"/>
</dbReference>
<dbReference type="GeneID" id="106170772"/>
<dbReference type="FunFam" id="3.40.50.300:FF:000870">
    <property type="entry name" value="MutS protein homolog 4"/>
    <property type="match status" value="1"/>
</dbReference>
<dbReference type="FunFam" id="3.30.420.110:FF:000003">
    <property type="entry name" value="mutS protein homolog 4"/>
    <property type="match status" value="1"/>
</dbReference>
<keyword evidence="4" id="KW-0238">DNA-binding</keyword>